<evidence type="ECO:0000313" key="3">
    <source>
        <dbReference type="Proteomes" id="UP001652580"/>
    </source>
</evidence>
<feature type="transmembrane region" description="Helical" evidence="2">
    <location>
        <begin position="72"/>
        <end position="94"/>
    </location>
</feature>
<dbReference type="SUPFAM" id="SSF103473">
    <property type="entry name" value="MFS general substrate transporter"/>
    <property type="match status" value="1"/>
</dbReference>
<dbReference type="GO" id="GO:0016020">
    <property type="term" value="C:membrane"/>
    <property type="evidence" value="ECO:0007669"/>
    <property type="project" value="UniProtKB-SubCell"/>
</dbReference>
<comment type="subcellular location">
    <subcellularLocation>
        <location evidence="1">Membrane</location>
        <topology evidence="1">Multi-pass membrane protein</topology>
    </subcellularLocation>
</comment>
<dbReference type="GeneID" id="103016297"/>
<dbReference type="AlphaFoldDB" id="A0A452CA18"/>
<proteinExistence type="predicted"/>
<feature type="transmembrane region" description="Helical" evidence="2">
    <location>
        <begin position="106"/>
        <end position="127"/>
    </location>
</feature>
<dbReference type="InterPro" id="IPR036259">
    <property type="entry name" value="MFS_trans_sf"/>
</dbReference>
<gene>
    <name evidence="4" type="primary">MFSD9</name>
</gene>
<keyword evidence="3" id="KW-1185">Reference proteome</keyword>
<dbReference type="Proteomes" id="UP001652580">
    <property type="component" value="Chromosome 12"/>
</dbReference>
<dbReference type="STRING" id="310752.A0A452CA18"/>
<accession>A0A452CA18</accession>
<reference evidence="4" key="1">
    <citation type="submission" date="2025-08" db="UniProtKB">
        <authorList>
            <consortium name="RefSeq"/>
        </authorList>
    </citation>
    <scope>IDENTIFICATION</scope>
</reference>
<protein>
    <submittedName>
        <fullName evidence="4">Major facilitator superfamily domain-containing protein 9</fullName>
    </submittedName>
</protein>
<keyword evidence="2" id="KW-0472">Membrane</keyword>
<keyword evidence="2" id="KW-1133">Transmembrane helix</keyword>
<dbReference type="Gene3D" id="1.20.1250.20">
    <property type="entry name" value="MFS general substrate transporter like domains"/>
    <property type="match status" value="1"/>
</dbReference>
<dbReference type="RefSeq" id="XP_028019771.1">
    <property type="nucleotide sequence ID" value="XM_028163970.1"/>
</dbReference>
<organism evidence="3 4">
    <name type="scientific">Balaenoptera acutorostrata</name>
    <name type="common">Common minke whale</name>
    <name type="synonym">Balaena rostrata</name>
    <dbReference type="NCBI Taxonomy" id="9767"/>
    <lineage>
        <taxon>Eukaryota</taxon>
        <taxon>Metazoa</taxon>
        <taxon>Chordata</taxon>
        <taxon>Craniata</taxon>
        <taxon>Vertebrata</taxon>
        <taxon>Euteleostomi</taxon>
        <taxon>Mammalia</taxon>
        <taxon>Eutheria</taxon>
        <taxon>Laurasiatheria</taxon>
        <taxon>Artiodactyla</taxon>
        <taxon>Whippomorpha</taxon>
        <taxon>Cetacea</taxon>
        <taxon>Mysticeti</taxon>
        <taxon>Balaenopteridae</taxon>
        <taxon>Balaenoptera</taxon>
    </lineage>
</organism>
<sequence length="132" mass="14303">MRVFGANSKKLKTGTVRSLPPARERLWNAGAEAAWFRTGVWPRRHRGRGRSPGQGPRRELPALVPAVGARRFLLCLYLLGFLDLFGVSMVVPLLSLHVKSLGASPTVAGIVGSSYGVLQFFSGTLVLTSEKT</sequence>
<dbReference type="InParanoid" id="A0A452CA18"/>
<evidence type="ECO:0000256" key="1">
    <source>
        <dbReference type="ARBA" id="ARBA00004141"/>
    </source>
</evidence>
<evidence type="ECO:0000256" key="2">
    <source>
        <dbReference type="SAM" id="Phobius"/>
    </source>
</evidence>
<evidence type="ECO:0000313" key="4">
    <source>
        <dbReference type="RefSeq" id="XP_028019771.1"/>
    </source>
</evidence>
<name>A0A452CA18_BALAC</name>
<keyword evidence="2" id="KW-0812">Transmembrane</keyword>